<organism evidence="2 3">
    <name type="scientific">Salinisphaera aquimarina</name>
    <dbReference type="NCBI Taxonomy" id="2094031"/>
    <lineage>
        <taxon>Bacteria</taxon>
        <taxon>Pseudomonadati</taxon>
        <taxon>Pseudomonadota</taxon>
        <taxon>Gammaproteobacteria</taxon>
        <taxon>Salinisphaerales</taxon>
        <taxon>Salinisphaeraceae</taxon>
        <taxon>Salinisphaera</taxon>
    </lineage>
</organism>
<keyword evidence="3" id="KW-1185">Reference proteome</keyword>
<comment type="caution">
    <text evidence="2">The sequence shown here is derived from an EMBL/GenBank/DDBJ whole genome shotgun (WGS) entry which is preliminary data.</text>
</comment>
<dbReference type="RefSeq" id="WP_380690746.1">
    <property type="nucleotide sequence ID" value="NZ_JBHRSS010000007.1"/>
</dbReference>
<dbReference type="Proteomes" id="UP001595462">
    <property type="component" value="Unassembled WGS sequence"/>
</dbReference>
<sequence>MKARGIIPQREQTPRAQPDPNHAREIGADLQSQLVGWFAIGQLAEAGYCVLIPALCANAECRVLESDYGHCAGGPGREPAAMQQIFAAMRELLDTR</sequence>
<accession>A0ABV7ETE8</accession>
<evidence type="ECO:0000256" key="1">
    <source>
        <dbReference type="SAM" id="MobiDB-lite"/>
    </source>
</evidence>
<protein>
    <submittedName>
        <fullName evidence="2">Uncharacterized protein</fullName>
    </submittedName>
</protein>
<evidence type="ECO:0000313" key="2">
    <source>
        <dbReference type="EMBL" id="MFC3105186.1"/>
    </source>
</evidence>
<proteinExistence type="predicted"/>
<name>A0ABV7ETE8_9GAMM</name>
<dbReference type="EMBL" id="JBHRSS010000007">
    <property type="protein sequence ID" value="MFC3105186.1"/>
    <property type="molecule type" value="Genomic_DNA"/>
</dbReference>
<gene>
    <name evidence="2" type="ORF">ACFOSU_14990</name>
</gene>
<reference evidence="3" key="1">
    <citation type="journal article" date="2019" name="Int. J. Syst. Evol. Microbiol.">
        <title>The Global Catalogue of Microorganisms (GCM) 10K type strain sequencing project: providing services to taxonomists for standard genome sequencing and annotation.</title>
        <authorList>
            <consortium name="The Broad Institute Genomics Platform"/>
            <consortium name="The Broad Institute Genome Sequencing Center for Infectious Disease"/>
            <person name="Wu L."/>
            <person name="Ma J."/>
        </authorList>
    </citation>
    <scope>NUCLEOTIDE SEQUENCE [LARGE SCALE GENOMIC DNA]</scope>
    <source>
        <strain evidence="3">KCTC 52640</strain>
    </source>
</reference>
<feature type="region of interest" description="Disordered" evidence="1">
    <location>
        <begin position="1"/>
        <end position="25"/>
    </location>
</feature>
<evidence type="ECO:0000313" key="3">
    <source>
        <dbReference type="Proteomes" id="UP001595462"/>
    </source>
</evidence>